<accession>A0A1X7UPY8</accession>
<evidence type="ECO:0000259" key="2">
    <source>
        <dbReference type="Pfam" id="PF00144"/>
    </source>
</evidence>
<proteinExistence type="inferred from homology"/>
<dbReference type="eggNOG" id="ENOG502R2HC">
    <property type="taxonomic scope" value="Eukaryota"/>
</dbReference>
<dbReference type="InterPro" id="IPR051478">
    <property type="entry name" value="Beta-lactamase-like_AB/R"/>
</dbReference>
<dbReference type="AlphaFoldDB" id="A0A1X7UPY8"/>
<protein>
    <recommendedName>
        <fullName evidence="2">Beta-lactamase-related domain-containing protein</fullName>
    </recommendedName>
</protein>
<dbReference type="InParanoid" id="A0A1X7UPY8"/>
<evidence type="ECO:0000256" key="1">
    <source>
        <dbReference type="ARBA" id="ARBA00038473"/>
    </source>
</evidence>
<dbReference type="SUPFAM" id="SSF56601">
    <property type="entry name" value="beta-lactamase/transpeptidase-like"/>
    <property type="match status" value="1"/>
</dbReference>
<name>A0A1X7UPY8_AMPQE</name>
<comment type="similarity">
    <text evidence="1">Belongs to the beta-lactamase family.</text>
</comment>
<dbReference type="EnsemblMetazoa" id="Aqu2.1.29477_001">
    <property type="protein sequence ID" value="Aqu2.1.29477_001"/>
    <property type="gene ID" value="Aqu2.1.29477"/>
</dbReference>
<sequence>MHCFFNTFSKHLFPRMACLYLLIVFFSFTLLAHCSPDTTRRLLFSSFDQHVHQSLSDNCPAQPLPIDIPSELPDIINNALSQLSALGESYVDNKAVPGVAMGISYKGKNIWSKGFGVKDKNKPGIAPDDDTIFRIGSVSKVFPVIMLYQLYAEGSVQSLDDPLTKYAPDFKINNTFSKSDITLRQMASQLSGLPREAPCGLTPLGLNICPLTNSEILSKLSSQNLLLPSWTRPSYSNLAFALLGNLLATHYDEKKSFEDYAQDQIINPLQLTNTGFKITDDVKDRMAVGYTPDGDEAPLIDLGYISPAGQMYSTINDLNKLSQFFYEAHILAFNDSSVLFSDFESILSSDLRREMSLPYFVNPDGQSGFGTPWEILFDGNYTIRTKGGNINGYSALFSFIPELHLGINALFSGSVDDGTFAKKAFDIFLPPFVSFLSDNVPPVPAPPNPNIYVGHYKALLNVVTANIFVKNNEMYLSYNYSGQVMSVYLYYHDVQSMQMYYPSHLLPCLTGELLAILGKWVYFDPVDKSSGNITGFTIPPVHLKRVSEEF</sequence>
<dbReference type="Gene3D" id="3.40.710.10">
    <property type="entry name" value="DD-peptidase/beta-lactamase superfamily"/>
    <property type="match status" value="1"/>
</dbReference>
<evidence type="ECO:0000313" key="3">
    <source>
        <dbReference type="EnsemblMetazoa" id="Aqu2.1.29477_001"/>
    </source>
</evidence>
<dbReference type="STRING" id="400682.A0A1X7UPY8"/>
<dbReference type="PANTHER" id="PTHR22935:SF95">
    <property type="entry name" value="BETA-LACTAMASE-LIKE 1-RELATED"/>
    <property type="match status" value="1"/>
</dbReference>
<dbReference type="OrthoDB" id="5946976at2759"/>
<dbReference type="InterPro" id="IPR001466">
    <property type="entry name" value="Beta-lactam-related"/>
</dbReference>
<dbReference type="InterPro" id="IPR012338">
    <property type="entry name" value="Beta-lactam/transpept-like"/>
</dbReference>
<dbReference type="Pfam" id="PF00144">
    <property type="entry name" value="Beta-lactamase"/>
    <property type="match status" value="1"/>
</dbReference>
<organism evidence="3">
    <name type="scientific">Amphimedon queenslandica</name>
    <name type="common">Sponge</name>
    <dbReference type="NCBI Taxonomy" id="400682"/>
    <lineage>
        <taxon>Eukaryota</taxon>
        <taxon>Metazoa</taxon>
        <taxon>Porifera</taxon>
        <taxon>Demospongiae</taxon>
        <taxon>Heteroscleromorpha</taxon>
        <taxon>Haplosclerida</taxon>
        <taxon>Niphatidae</taxon>
        <taxon>Amphimedon</taxon>
    </lineage>
</organism>
<feature type="domain" description="Beta-lactamase-related" evidence="2">
    <location>
        <begin position="89"/>
        <end position="422"/>
    </location>
</feature>
<reference evidence="3" key="1">
    <citation type="submission" date="2017-05" db="UniProtKB">
        <authorList>
            <consortium name="EnsemblMetazoa"/>
        </authorList>
    </citation>
    <scope>IDENTIFICATION</scope>
</reference>
<dbReference type="PANTHER" id="PTHR22935">
    <property type="entry name" value="PENICILLIN-BINDING PROTEIN"/>
    <property type="match status" value="1"/>
</dbReference>